<name>A0A948TFE3_9GAMM</name>
<accession>A0A948TFE3</accession>
<reference evidence="1" key="1">
    <citation type="journal article" date="2021" name="PeerJ">
        <title>Extensive microbial diversity within the chicken gut microbiome revealed by metagenomics and culture.</title>
        <authorList>
            <person name="Gilroy R."/>
            <person name="Ravi A."/>
            <person name="Getino M."/>
            <person name="Pursley I."/>
            <person name="Horton D.L."/>
            <person name="Alikhan N.F."/>
            <person name="Baker D."/>
            <person name="Gharbi K."/>
            <person name="Hall N."/>
            <person name="Watson M."/>
            <person name="Adriaenssens E.M."/>
            <person name="Foster-Nyarko E."/>
            <person name="Jarju S."/>
            <person name="Secka A."/>
            <person name="Antonio M."/>
            <person name="Oren A."/>
            <person name="Chaudhuri R.R."/>
            <person name="La Ragione R."/>
            <person name="Hildebrand F."/>
            <person name="Pallen M.J."/>
        </authorList>
    </citation>
    <scope>NUCLEOTIDE SEQUENCE</scope>
    <source>
        <strain evidence="1">378</strain>
    </source>
</reference>
<protein>
    <submittedName>
        <fullName evidence="1">Uncharacterized protein</fullName>
    </submittedName>
</protein>
<dbReference type="EMBL" id="JAHLFE010000072">
    <property type="protein sequence ID" value="MBU3843996.1"/>
    <property type="molecule type" value="Genomic_DNA"/>
</dbReference>
<gene>
    <name evidence="1" type="ORF">H9847_03880</name>
</gene>
<evidence type="ECO:0000313" key="2">
    <source>
        <dbReference type="Proteomes" id="UP000733611"/>
    </source>
</evidence>
<dbReference type="Proteomes" id="UP000733611">
    <property type="component" value="Unassembled WGS sequence"/>
</dbReference>
<dbReference type="AlphaFoldDB" id="A0A948TFE3"/>
<proteinExistence type="predicted"/>
<organism evidence="1 2">
    <name type="scientific">Candidatus Anaerobiospirillum pullicola</name>
    <dbReference type="NCBI Taxonomy" id="2838451"/>
    <lineage>
        <taxon>Bacteria</taxon>
        <taxon>Pseudomonadati</taxon>
        <taxon>Pseudomonadota</taxon>
        <taxon>Gammaproteobacteria</taxon>
        <taxon>Aeromonadales</taxon>
        <taxon>Succinivibrionaceae</taxon>
        <taxon>Anaerobiospirillum</taxon>
    </lineage>
</organism>
<evidence type="ECO:0000313" key="1">
    <source>
        <dbReference type="EMBL" id="MBU3843996.1"/>
    </source>
</evidence>
<reference evidence="1" key="2">
    <citation type="submission" date="2021-04" db="EMBL/GenBank/DDBJ databases">
        <authorList>
            <person name="Gilroy R."/>
        </authorList>
    </citation>
    <scope>NUCLEOTIDE SEQUENCE</scope>
    <source>
        <strain evidence="1">378</strain>
    </source>
</reference>
<feature type="non-terminal residue" evidence="1">
    <location>
        <position position="1"/>
    </location>
</feature>
<sequence length="59" mass="6368">ALWQHNLEDGHNCIVLLWGSSPFHNLINGVVLSNRSTSTAPCFRSNLAATSDHGQHTAA</sequence>
<comment type="caution">
    <text evidence="1">The sequence shown here is derived from an EMBL/GenBank/DDBJ whole genome shotgun (WGS) entry which is preliminary data.</text>
</comment>